<gene>
    <name evidence="1" type="ORF">EZS27_018050</name>
</gene>
<sequence>MGTCLKYCIVSAVLIMLLYSPAVKAAEVDYTIQTSFSSEHTYIVMQGRDGKQSVSFHDFFSSTLCDMIGMDFIYMPTTKSMLPSIILFKEDVPSANVSLYGVALHHSFIYVSDPVTHYVFGLRKIIV</sequence>
<accession>A0A5J4RKA4</accession>
<proteinExistence type="predicted"/>
<name>A0A5J4RKA4_9ZZZZ</name>
<protein>
    <submittedName>
        <fullName evidence="1">Uncharacterized protein</fullName>
    </submittedName>
</protein>
<evidence type="ECO:0000313" key="1">
    <source>
        <dbReference type="EMBL" id="KAA6333543.1"/>
    </source>
</evidence>
<organism evidence="1">
    <name type="scientific">termite gut metagenome</name>
    <dbReference type="NCBI Taxonomy" id="433724"/>
    <lineage>
        <taxon>unclassified sequences</taxon>
        <taxon>metagenomes</taxon>
        <taxon>organismal metagenomes</taxon>
    </lineage>
</organism>
<dbReference type="EMBL" id="SNRY01001100">
    <property type="protein sequence ID" value="KAA6333543.1"/>
    <property type="molecule type" value="Genomic_DNA"/>
</dbReference>
<comment type="caution">
    <text evidence="1">The sequence shown here is derived from an EMBL/GenBank/DDBJ whole genome shotgun (WGS) entry which is preliminary data.</text>
</comment>
<reference evidence="1" key="1">
    <citation type="submission" date="2019-03" db="EMBL/GenBank/DDBJ databases">
        <title>Single cell metagenomics reveals metabolic interactions within the superorganism composed of flagellate Streblomastix strix and complex community of Bacteroidetes bacteria on its surface.</title>
        <authorList>
            <person name="Treitli S.C."/>
            <person name="Kolisko M."/>
            <person name="Husnik F."/>
            <person name="Keeling P."/>
            <person name="Hampl V."/>
        </authorList>
    </citation>
    <scope>NUCLEOTIDE SEQUENCE</scope>
    <source>
        <strain evidence="1">STM</strain>
    </source>
</reference>
<dbReference type="AlphaFoldDB" id="A0A5J4RKA4"/>